<dbReference type="RefSeq" id="WP_200235459.1">
    <property type="nucleotide sequence ID" value="NZ_NRRV01000012.1"/>
</dbReference>
<dbReference type="EMBL" id="NRRV01000012">
    <property type="protein sequence ID" value="MBK1630528.1"/>
    <property type="molecule type" value="Genomic_DNA"/>
</dbReference>
<name>A0ABS1CF54_9GAMM</name>
<protein>
    <submittedName>
        <fullName evidence="1">Uncharacterized protein</fullName>
    </submittedName>
</protein>
<proteinExistence type="predicted"/>
<evidence type="ECO:0000313" key="1">
    <source>
        <dbReference type="EMBL" id="MBK1630528.1"/>
    </source>
</evidence>
<keyword evidence="2" id="KW-1185">Reference proteome</keyword>
<dbReference type="Proteomes" id="UP000748752">
    <property type="component" value="Unassembled WGS sequence"/>
</dbReference>
<dbReference type="Gene3D" id="3.90.1150.50">
    <property type="entry name" value="Transcription-repair-coupling factor, D7 domain"/>
    <property type="match status" value="1"/>
</dbReference>
<gene>
    <name evidence="1" type="ORF">CKO31_07165</name>
</gene>
<dbReference type="InterPro" id="IPR037235">
    <property type="entry name" value="TRCF-like_C_D7"/>
</dbReference>
<accession>A0ABS1CF54</accession>
<sequence>KLEAGPKGGRIVFGEQPNIDHMRLIKLVQSRPKDYKLDQAAGALRFTMDMAEPAKQIAQE</sequence>
<feature type="non-terminal residue" evidence="1">
    <location>
        <position position="1"/>
    </location>
</feature>
<comment type="caution">
    <text evidence="1">The sequence shown here is derived from an EMBL/GenBank/DDBJ whole genome shotgun (WGS) entry which is preliminary data.</text>
</comment>
<reference evidence="1 2" key="1">
    <citation type="journal article" date="2020" name="Microorganisms">
        <title>Osmotic Adaptation and Compatible Solute Biosynthesis of Phototrophic Bacteria as Revealed from Genome Analyses.</title>
        <authorList>
            <person name="Imhoff J.F."/>
            <person name="Rahn T."/>
            <person name="Kunzel S."/>
            <person name="Keller A."/>
            <person name="Neulinger S.C."/>
        </authorList>
    </citation>
    <scope>NUCLEOTIDE SEQUENCE [LARGE SCALE GENOMIC DNA]</scope>
    <source>
        <strain evidence="1 2">DSM 6210</strain>
    </source>
</reference>
<evidence type="ECO:0000313" key="2">
    <source>
        <dbReference type="Proteomes" id="UP000748752"/>
    </source>
</evidence>
<organism evidence="1 2">
    <name type="scientific">Thiohalocapsa halophila</name>
    <dbReference type="NCBI Taxonomy" id="69359"/>
    <lineage>
        <taxon>Bacteria</taxon>
        <taxon>Pseudomonadati</taxon>
        <taxon>Pseudomonadota</taxon>
        <taxon>Gammaproteobacteria</taxon>
        <taxon>Chromatiales</taxon>
        <taxon>Chromatiaceae</taxon>
        <taxon>Thiohalocapsa</taxon>
    </lineage>
</organism>